<feature type="signal peptide" evidence="2">
    <location>
        <begin position="1"/>
        <end position="19"/>
    </location>
</feature>
<evidence type="ECO:0000313" key="4">
    <source>
        <dbReference type="Proteomes" id="UP001163850"/>
    </source>
</evidence>
<keyword evidence="2" id="KW-0732">Signal</keyword>
<feature type="chain" id="PRO_5041401630" evidence="2">
    <location>
        <begin position="20"/>
        <end position="105"/>
    </location>
</feature>
<feature type="compositionally biased region" description="Acidic residues" evidence="1">
    <location>
        <begin position="74"/>
        <end position="92"/>
    </location>
</feature>
<evidence type="ECO:0000256" key="1">
    <source>
        <dbReference type="SAM" id="MobiDB-lite"/>
    </source>
</evidence>
<comment type="caution">
    <text evidence="3">The sequence shown here is derived from an EMBL/GenBank/DDBJ whole genome shotgun (WGS) entry which is preliminary data.</text>
</comment>
<protein>
    <submittedName>
        <fullName evidence="3">Uncharacterized protein</fullName>
    </submittedName>
</protein>
<dbReference type="EMBL" id="MU801895">
    <property type="protein sequence ID" value="KAJ3989767.1"/>
    <property type="molecule type" value="Genomic_DNA"/>
</dbReference>
<dbReference type="AlphaFoldDB" id="A0AA38UWR8"/>
<reference evidence="3" key="1">
    <citation type="submission" date="2022-08" db="EMBL/GenBank/DDBJ databases">
        <authorList>
            <consortium name="DOE Joint Genome Institute"/>
            <person name="Min B."/>
            <person name="Riley R."/>
            <person name="Sierra-Patev S."/>
            <person name="Naranjo-Ortiz M."/>
            <person name="Looney B."/>
            <person name="Konkel Z."/>
            <person name="Slot J.C."/>
            <person name="Sakamoto Y."/>
            <person name="Steenwyk J.L."/>
            <person name="Rokas A."/>
            <person name="Carro J."/>
            <person name="Camarero S."/>
            <person name="Ferreira P."/>
            <person name="Molpeceres G."/>
            <person name="Ruiz-Duenas F.J."/>
            <person name="Serrano A."/>
            <person name="Henrissat B."/>
            <person name="Drula E."/>
            <person name="Hughes K.W."/>
            <person name="Mata J.L."/>
            <person name="Ishikawa N.K."/>
            <person name="Vargas-Isla R."/>
            <person name="Ushijima S."/>
            <person name="Smith C.A."/>
            <person name="Ahrendt S."/>
            <person name="Andreopoulos W."/>
            <person name="He G."/>
            <person name="Labutti K."/>
            <person name="Lipzen A."/>
            <person name="Ng V."/>
            <person name="Sandor L."/>
            <person name="Barry K."/>
            <person name="Martinez A.T."/>
            <person name="Xiao Y."/>
            <person name="Gibbons J.G."/>
            <person name="Terashima K."/>
            <person name="Hibbett D.S."/>
            <person name="Grigoriev I.V."/>
        </authorList>
    </citation>
    <scope>NUCLEOTIDE SEQUENCE</scope>
    <source>
        <strain evidence="3">TFB7829</strain>
    </source>
</reference>
<dbReference type="Proteomes" id="UP001163850">
    <property type="component" value="Unassembled WGS sequence"/>
</dbReference>
<accession>A0AA38UWR8</accession>
<name>A0AA38UWR8_9AGAR</name>
<organism evidence="3 4">
    <name type="scientific">Lentinula detonsa</name>
    <dbReference type="NCBI Taxonomy" id="2804962"/>
    <lineage>
        <taxon>Eukaryota</taxon>
        <taxon>Fungi</taxon>
        <taxon>Dikarya</taxon>
        <taxon>Basidiomycota</taxon>
        <taxon>Agaricomycotina</taxon>
        <taxon>Agaricomycetes</taxon>
        <taxon>Agaricomycetidae</taxon>
        <taxon>Agaricales</taxon>
        <taxon>Marasmiineae</taxon>
        <taxon>Omphalotaceae</taxon>
        <taxon>Lentinula</taxon>
    </lineage>
</organism>
<proteinExistence type="predicted"/>
<evidence type="ECO:0000256" key="2">
    <source>
        <dbReference type="SAM" id="SignalP"/>
    </source>
</evidence>
<gene>
    <name evidence="3" type="ORF">F5890DRAFT_1484127</name>
</gene>
<evidence type="ECO:0000313" key="3">
    <source>
        <dbReference type="EMBL" id="KAJ3989767.1"/>
    </source>
</evidence>
<sequence>MVYSLLPILAAGAIASVVAAPIPLATTVSDSLDQQQNAARGPPVLHDAPLTDARSIDANPVSGNFNVAFGGDSNSEDVTEEEDIGVEIELGEEVASSYSRHGPSL</sequence>
<feature type="region of interest" description="Disordered" evidence="1">
    <location>
        <begin position="31"/>
        <end position="105"/>
    </location>
</feature>